<accession>A0A6I6HL01</accession>
<organism evidence="2 3">
    <name type="scientific">Variovorax paradoxus</name>
    <dbReference type="NCBI Taxonomy" id="34073"/>
    <lineage>
        <taxon>Bacteria</taxon>
        <taxon>Pseudomonadati</taxon>
        <taxon>Pseudomonadota</taxon>
        <taxon>Betaproteobacteria</taxon>
        <taxon>Burkholderiales</taxon>
        <taxon>Comamonadaceae</taxon>
        <taxon>Variovorax</taxon>
    </lineage>
</organism>
<dbReference type="GO" id="GO:0003824">
    <property type="term" value="F:catalytic activity"/>
    <property type="evidence" value="ECO:0007669"/>
    <property type="project" value="UniProtKB-ARBA"/>
</dbReference>
<dbReference type="RefSeq" id="WP_157614942.1">
    <property type="nucleotide sequence ID" value="NZ_CP046622.1"/>
</dbReference>
<feature type="domain" description="Aerobactin siderophore biosynthesis IucA/IucC-like C-terminal" evidence="1">
    <location>
        <begin position="66"/>
        <end position="210"/>
    </location>
</feature>
<evidence type="ECO:0000313" key="2">
    <source>
        <dbReference type="EMBL" id="QGW83545.1"/>
    </source>
</evidence>
<sequence length="242" mass="26422">MIPLLEPLFPGELAAHGEKLQCADTVPPGAVRVADLAQSPALLADVLQRNARYRGLAGTDLRAVASAWSLEYIAMLLPPVMAAASMLQHVFPVAAEHTWVRLDAHGGPASFHIRHMGRPHHGAGAAERYAPLLWQHLAPLFEALAGLTRLAPKILWSNTVRLMEPVFDVALAATGSAPSIARDRQLLLHSATWPNEPRANPLHGRERSHPVKLHRECCLNYLLPREHHCNACPLAPEHRGLG</sequence>
<dbReference type="InterPro" id="IPR008090">
    <property type="entry name" value="Fe_iron_reduct"/>
</dbReference>
<dbReference type="PRINTS" id="PR01714">
    <property type="entry name" value="2FE2SRDCTASE"/>
</dbReference>
<proteinExistence type="predicted"/>
<dbReference type="NCBIfam" id="TIGR03951">
    <property type="entry name" value="Fe_III_red_FhuF"/>
    <property type="match status" value="1"/>
</dbReference>
<dbReference type="InterPro" id="IPR022770">
    <property type="entry name" value="IucA/IucC-like_C"/>
</dbReference>
<dbReference type="OrthoDB" id="8993954at2"/>
<name>A0A6I6HL01_VARPD</name>
<dbReference type="AlphaFoldDB" id="A0A6I6HL01"/>
<evidence type="ECO:0000259" key="1">
    <source>
        <dbReference type="Pfam" id="PF06276"/>
    </source>
</evidence>
<dbReference type="Pfam" id="PF06276">
    <property type="entry name" value="FhuF"/>
    <property type="match status" value="1"/>
</dbReference>
<evidence type="ECO:0000313" key="3">
    <source>
        <dbReference type="Proteomes" id="UP000425817"/>
    </source>
</evidence>
<reference evidence="2 3" key="1">
    <citation type="submission" date="2019-12" db="EMBL/GenBank/DDBJ databases">
        <title>Hybrid Genome Assemblies of two High G+C Isolates from Undergraduate Microbiology Courses.</title>
        <authorList>
            <person name="Ne Ville C.J."/>
            <person name="Enright D."/>
            <person name="Hernandez I."/>
            <person name="Dodsworth J."/>
            <person name="Orwin P.M."/>
        </authorList>
    </citation>
    <scope>NUCLEOTIDE SEQUENCE [LARGE SCALE GENOMIC DNA]</scope>
    <source>
        <strain evidence="2 3">CSUSB</strain>
    </source>
</reference>
<gene>
    <name evidence="2" type="primary">fhuF</name>
    <name evidence="2" type="ORF">GOQ09_19000</name>
</gene>
<dbReference type="Proteomes" id="UP000425817">
    <property type="component" value="Chromosome"/>
</dbReference>
<dbReference type="EMBL" id="CP046622">
    <property type="protein sequence ID" value="QGW83545.1"/>
    <property type="molecule type" value="Genomic_DNA"/>
</dbReference>
<protein>
    <submittedName>
        <fullName evidence="2">Siderophore-iron reductase FhuF</fullName>
    </submittedName>
</protein>